<dbReference type="AlphaFoldDB" id="A0A816N9T9"/>
<dbReference type="EMBL" id="HG994371">
    <property type="protein sequence ID" value="CAF2033008.1"/>
    <property type="molecule type" value="Genomic_DNA"/>
</dbReference>
<organism evidence="2">
    <name type="scientific">Brassica napus</name>
    <name type="common">Rape</name>
    <dbReference type="NCBI Taxonomy" id="3708"/>
    <lineage>
        <taxon>Eukaryota</taxon>
        <taxon>Viridiplantae</taxon>
        <taxon>Streptophyta</taxon>
        <taxon>Embryophyta</taxon>
        <taxon>Tracheophyta</taxon>
        <taxon>Spermatophyta</taxon>
        <taxon>Magnoliopsida</taxon>
        <taxon>eudicotyledons</taxon>
        <taxon>Gunneridae</taxon>
        <taxon>Pentapetalae</taxon>
        <taxon>rosids</taxon>
        <taxon>malvids</taxon>
        <taxon>Brassicales</taxon>
        <taxon>Brassicaceae</taxon>
        <taxon>Brassiceae</taxon>
        <taxon>Brassica</taxon>
    </lineage>
</organism>
<keyword evidence="1" id="KW-0812">Transmembrane</keyword>
<accession>A0A816N9T9</accession>
<name>A0A816N9T9_BRANA</name>
<protein>
    <submittedName>
        <fullName evidence="2">(rape) hypothetical protein</fullName>
    </submittedName>
</protein>
<feature type="non-terminal residue" evidence="2">
    <location>
        <position position="1"/>
    </location>
</feature>
<sequence length="391" mass="43431">KTLSGTDIEFPDLSFKIDAGGLRACRRRLRSSATMLLPFLFLLDSRPTPSDRLRLTGLKSSQRLQGRSQFIGYSASWFVSIRQTYSSAIASSTILASTTAPSASLVVTATPATILASTPSSQADARSRSVQSVRIQTAAPVTHPKSTQPQPLQHRIKLIQIVSGREVYSPPLQPYCSTSSTARTTIMSCMFVASHNLFTTVRYLPEFSSSPLRRRYPYFLVIFKSRDLIRKTNALSPMGLAHFMAIESLSRPFIRVHIAQVQNWFLTGLHGFLLYYSASGPSSLFFNVKSSHVGLWFLAMRSPMVLTLEFQKLKVFSAISTLVRAISGKLQSKEIIGIVKDIRSISSGFASIYVYHFSTLPAVVAKKGFSSLLIFVMDFMSWVIFGSILYF</sequence>
<dbReference type="Proteomes" id="UP001295469">
    <property type="component" value="Chromosome C07"/>
</dbReference>
<reference evidence="2" key="1">
    <citation type="submission" date="2021-01" db="EMBL/GenBank/DDBJ databases">
        <authorList>
            <consortium name="Genoscope - CEA"/>
            <person name="William W."/>
        </authorList>
    </citation>
    <scope>NUCLEOTIDE SEQUENCE</scope>
</reference>
<keyword evidence="1" id="KW-1133">Transmembrane helix</keyword>
<evidence type="ECO:0000256" key="1">
    <source>
        <dbReference type="SAM" id="Phobius"/>
    </source>
</evidence>
<proteinExistence type="predicted"/>
<feature type="transmembrane region" description="Helical" evidence="1">
    <location>
        <begin position="368"/>
        <end position="390"/>
    </location>
</feature>
<evidence type="ECO:0000313" key="2">
    <source>
        <dbReference type="EMBL" id="CAF2033008.1"/>
    </source>
</evidence>
<keyword evidence="1" id="KW-0472">Membrane</keyword>
<gene>
    <name evidence="2" type="ORF">DARMORV10_C07P63750.1</name>
</gene>